<dbReference type="Proteomes" id="UP001523216">
    <property type="component" value="Unassembled WGS sequence"/>
</dbReference>
<evidence type="ECO:0000313" key="3">
    <source>
        <dbReference type="Proteomes" id="UP001523216"/>
    </source>
</evidence>
<proteinExistence type="predicted"/>
<sequence>MIGGEMPSFTEDRPRAGGVLYGHLAEQLPADARVLVAGPHDDALITAVAARSPVTCLVRSQPEADELDARGVRVLCGSLAKLNGDEQYDAVLALDGLGRLCSVEGPQLDWADCLRALHHVLRPGGMLLLAVENELGLHRLVDLGSATSAHTDSDWCPLGEFGAKPGNPGRLSAHLAAEGLTVSWLGAAWPLPEAPTLIATPEALADGPAGVLSALTARAAGDAYAGKEVLSDPRRLAAAAVRDGLGLEFAAAWLVSAHRAPMPEAGPALPPVLIGDGPVVELAPGGDGVWNRRVLREVPGRDGSGLDGPVPAGRLLEELLLAACLRHDLPIVRRLLTGWASAQPGATADNVVVHQDSYAVLDPSVPPQTDVIRRFAQTLIGGGYAHPWPAAVKLETLTSILHSAAGLPGDVPPTSSEELPASRREQEEQLRALRRQLADADARAQRFERELEKRDKELRKARTQIATFSGSVSFRVAKLGMGVARKARNRLRKGLS</sequence>
<dbReference type="RefSeq" id="WP_251799388.1">
    <property type="nucleotide sequence ID" value="NZ_JAMQOL010000022.1"/>
</dbReference>
<protein>
    <recommendedName>
        <fullName evidence="4">Class I SAM-dependent methyltransferase</fullName>
    </recommendedName>
</protein>
<dbReference type="InterPro" id="IPR029063">
    <property type="entry name" value="SAM-dependent_MTases_sf"/>
</dbReference>
<dbReference type="EMBL" id="JAMQOL010000022">
    <property type="protein sequence ID" value="MCM4079479.1"/>
    <property type="molecule type" value="Genomic_DNA"/>
</dbReference>
<feature type="region of interest" description="Disordered" evidence="1">
    <location>
        <begin position="405"/>
        <end position="425"/>
    </location>
</feature>
<evidence type="ECO:0008006" key="4">
    <source>
        <dbReference type="Google" id="ProtNLM"/>
    </source>
</evidence>
<comment type="caution">
    <text evidence="2">The sequence shown here is derived from an EMBL/GenBank/DDBJ whole genome shotgun (WGS) entry which is preliminary data.</text>
</comment>
<organism evidence="2 3">
    <name type="scientific">Paractinoplanes hotanensis</name>
    <dbReference type="NCBI Taxonomy" id="2906497"/>
    <lineage>
        <taxon>Bacteria</taxon>
        <taxon>Bacillati</taxon>
        <taxon>Actinomycetota</taxon>
        <taxon>Actinomycetes</taxon>
        <taxon>Micromonosporales</taxon>
        <taxon>Micromonosporaceae</taxon>
        <taxon>Paractinoplanes</taxon>
    </lineage>
</organism>
<dbReference type="SUPFAM" id="SSF53335">
    <property type="entry name" value="S-adenosyl-L-methionine-dependent methyltransferases"/>
    <property type="match status" value="1"/>
</dbReference>
<gene>
    <name evidence="2" type="ORF">LXN57_18050</name>
</gene>
<evidence type="ECO:0000313" key="2">
    <source>
        <dbReference type="EMBL" id="MCM4079479.1"/>
    </source>
</evidence>
<dbReference type="Gene3D" id="3.40.50.150">
    <property type="entry name" value="Vaccinia Virus protein VP39"/>
    <property type="match status" value="1"/>
</dbReference>
<keyword evidence="3" id="KW-1185">Reference proteome</keyword>
<name>A0ABT0Y0C6_9ACTN</name>
<evidence type="ECO:0000256" key="1">
    <source>
        <dbReference type="SAM" id="MobiDB-lite"/>
    </source>
</evidence>
<accession>A0ABT0Y0C6</accession>
<reference evidence="2 3" key="1">
    <citation type="submission" date="2022-06" db="EMBL/GenBank/DDBJ databases">
        <title>Actinoplanes abujensis sp. nov., isolated from Nigerian arid soil.</title>
        <authorList>
            <person name="Ding P."/>
        </authorList>
    </citation>
    <scope>NUCLEOTIDE SEQUENCE [LARGE SCALE GENOMIC DNA]</scope>
    <source>
        <strain evidence="3">TRM88002</strain>
    </source>
</reference>